<dbReference type="eggNOG" id="COG3063">
    <property type="taxonomic scope" value="Bacteria"/>
</dbReference>
<evidence type="ECO:0000256" key="1">
    <source>
        <dbReference type="ARBA" id="ARBA00022737"/>
    </source>
</evidence>
<gene>
    <name evidence="5" type="ORF">A10D4_02760</name>
</gene>
<dbReference type="InterPro" id="IPR011990">
    <property type="entry name" value="TPR-like_helical_dom_sf"/>
</dbReference>
<dbReference type="Gene3D" id="1.25.40.10">
    <property type="entry name" value="Tetratricopeptide repeat domain"/>
    <property type="match status" value="1"/>
</dbReference>
<keyword evidence="1" id="KW-0677">Repeat</keyword>
<dbReference type="AlphaFoldDB" id="K2L645"/>
<proteinExistence type="predicted"/>
<feature type="repeat" description="TPR" evidence="3">
    <location>
        <begin position="79"/>
        <end position="112"/>
    </location>
</feature>
<evidence type="ECO:0000313" key="6">
    <source>
        <dbReference type="Proteomes" id="UP000014115"/>
    </source>
</evidence>
<dbReference type="SUPFAM" id="SSF48452">
    <property type="entry name" value="TPR-like"/>
    <property type="match status" value="1"/>
</dbReference>
<sequence>MAYYRCTSFGWRSLLRSSLLSLFLLTWLSACQHRVSTNQQRAAAAQARLALALQYIDQQQFAQAKYNLNQALAQQSNLVAVYNGFAYYYQQVAQWSQAQVYYQKALLLAPDDADTHNNYGVWWCHRQQYAQAEQHFLYALQNPTYFRSANTWENAARCAWRSGNTQKAIDYLRRAIAHAPKALALRRTLRQWSIPRTMTQ</sequence>
<protein>
    <submittedName>
        <fullName evidence="5">Type IV pilus biogenesis/stability protein PilW</fullName>
    </submittedName>
</protein>
<dbReference type="STRING" id="740709.A10D4_02760"/>
<feature type="signal peptide" evidence="4">
    <location>
        <begin position="1"/>
        <end position="32"/>
    </location>
</feature>
<dbReference type="InterPro" id="IPR019734">
    <property type="entry name" value="TPR_rpt"/>
</dbReference>
<evidence type="ECO:0000256" key="2">
    <source>
        <dbReference type="ARBA" id="ARBA00022803"/>
    </source>
</evidence>
<evidence type="ECO:0000313" key="5">
    <source>
        <dbReference type="EMBL" id="EKE85230.1"/>
    </source>
</evidence>
<comment type="caution">
    <text evidence="5">The sequence shown here is derived from an EMBL/GenBank/DDBJ whole genome shotgun (WGS) entry which is preliminary data.</text>
</comment>
<keyword evidence="4" id="KW-0732">Signal</keyword>
<dbReference type="PROSITE" id="PS50005">
    <property type="entry name" value="TPR"/>
    <property type="match status" value="2"/>
</dbReference>
<dbReference type="PROSITE" id="PS51257">
    <property type="entry name" value="PROKAR_LIPOPROTEIN"/>
    <property type="match status" value="1"/>
</dbReference>
<keyword evidence="2 3" id="KW-0802">TPR repeat</keyword>
<dbReference type="Proteomes" id="UP000014115">
    <property type="component" value="Unassembled WGS sequence"/>
</dbReference>
<dbReference type="SMART" id="SM00028">
    <property type="entry name" value="TPR"/>
    <property type="match status" value="4"/>
</dbReference>
<dbReference type="InterPro" id="IPR013105">
    <property type="entry name" value="TPR_2"/>
</dbReference>
<dbReference type="PATRIC" id="fig|740709.3.peg.555"/>
<feature type="chain" id="PRO_5003860381" evidence="4">
    <location>
        <begin position="33"/>
        <end position="200"/>
    </location>
</feature>
<dbReference type="NCBIfam" id="TIGR02521">
    <property type="entry name" value="type_IV_pilW"/>
    <property type="match status" value="1"/>
</dbReference>
<accession>K2L645</accession>
<dbReference type="InterPro" id="IPR013360">
    <property type="entry name" value="Pilus_4_PilW"/>
</dbReference>
<name>K2L645_9GAMM</name>
<keyword evidence="6" id="KW-1185">Reference proteome</keyword>
<dbReference type="EMBL" id="AMRG01000003">
    <property type="protein sequence ID" value="EKE85230.1"/>
    <property type="molecule type" value="Genomic_DNA"/>
</dbReference>
<organism evidence="5 6">
    <name type="scientific">Idiomarina xiamenensis 10-D-4</name>
    <dbReference type="NCBI Taxonomy" id="740709"/>
    <lineage>
        <taxon>Bacteria</taxon>
        <taxon>Pseudomonadati</taxon>
        <taxon>Pseudomonadota</taxon>
        <taxon>Gammaproteobacteria</taxon>
        <taxon>Alteromonadales</taxon>
        <taxon>Idiomarinaceae</taxon>
        <taxon>Idiomarina</taxon>
    </lineage>
</organism>
<evidence type="ECO:0000256" key="3">
    <source>
        <dbReference type="PROSITE-ProRule" id="PRU00339"/>
    </source>
</evidence>
<feature type="repeat" description="TPR" evidence="3">
    <location>
        <begin position="149"/>
        <end position="182"/>
    </location>
</feature>
<dbReference type="RefSeq" id="WP_008487583.1">
    <property type="nucleotide sequence ID" value="NZ_AMRG01000003.1"/>
</dbReference>
<evidence type="ECO:0000256" key="4">
    <source>
        <dbReference type="SAM" id="SignalP"/>
    </source>
</evidence>
<dbReference type="Pfam" id="PF07719">
    <property type="entry name" value="TPR_2"/>
    <property type="match status" value="1"/>
</dbReference>
<reference evidence="5 6" key="1">
    <citation type="journal article" date="2012" name="J. Bacteriol.">
        <title>Genome Sequence of Idiomarina xiamenensis Type Strain 10-D-4.</title>
        <authorList>
            <person name="Lai Q."/>
            <person name="Wang L."/>
            <person name="Wang W."/>
            <person name="Shao Z."/>
        </authorList>
    </citation>
    <scope>NUCLEOTIDE SEQUENCE [LARGE SCALE GENOMIC DNA]</scope>
    <source>
        <strain evidence="5 6">10-D-4</strain>
    </source>
</reference>